<protein>
    <submittedName>
        <fullName evidence="2">Uncharacterized protein</fullName>
    </submittedName>
</protein>
<feature type="compositionally biased region" description="Low complexity" evidence="1">
    <location>
        <begin position="11"/>
        <end position="20"/>
    </location>
</feature>
<feature type="region of interest" description="Disordered" evidence="1">
    <location>
        <begin position="1"/>
        <end position="22"/>
    </location>
</feature>
<keyword evidence="3" id="KW-1185">Reference proteome</keyword>
<evidence type="ECO:0000256" key="1">
    <source>
        <dbReference type="SAM" id="MobiDB-lite"/>
    </source>
</evidence>
<accession>A0ABV3E253</accession>
<feature type="region of interest" description="Disordered" evidence="1">
    <location>
        <begin position="72"/>
        <end position="94"/>
    </location>
</feature>
<comment type="caution">
    <text evidence="2">The sequence shown here is derived from an EMBL/GenBank/DDBJ whole genome shotgun (WGS) entry which is preliminary data.</text>
</comment>
<organism evidence="2 3">
    <name type="scientific">Streptomyces griseoloalbus</name>
    <dbReference type="NCBI Taxonomy" id="67303"/>
    <lineage>
        <taxon>Bacteria</taxon>
        <taxon>Bacillati</taxon>
        <taxon>Actinomycetota</taxon>
        <taxon>Actinomycetes</taxon>
        <taxon>Kitasatosporales</taxon>
        <taxon>Streptomycetaceae</taxon>
        <taxon>Streptomyces</taxon>
    </lineage>
</organism>
<evidence type="ECO:0000313" key="3">
    <source>
        <dbReference type="Proteomes" id="UP001551582"/>
    </source>
</evidence>
<gene>
    <name evidence="2" type="ORF">AB0D65_09450</name>
</gene>
<proteinExistence type="predicted"/>
<dbReference type="EMBL" id="JBEZLS010000005">
    <property type="protein sequence ID" value="MEU9351231.1"/>
    <property type="molecule type" value="Genomic_DNA"/>
</dbReference>
<reference evidence="2 3" key="1">
    <citation type="submission" date="2024-06" db="EMBL/GenBank/DDBJ databases">
        <title>The Natural Products Discovery Center: Release of the First 8490 Sequenced Strains for Exploring Actinobacteria Biosynthetic Diversity.</title>
        <authorList>
            <person name="Kalkreuter E."/>
            <person name="Kautsar S.A."/>
            <person name="Yang D."/>
            <person name="Bader C.D."/>
            <person name="Teijaro C.N."/>
            <person name="Fluegel L."/>
            <person name="Davis C.M."/>
            <person name="Simpson J.R."/>
            <person name="Lauterbach L."/>
            <person name="Steele A.D."/>
            <person name="Gui C."/>
            <person name="Meng S."/>
            <person name="Li G."/>
            <person name="Viehrig K."/>
            <person name="Ye F."/>
            <person name="Su P."/>
            <person name="Kiefer A.F."/>
            <person name="Nichols A."/>
            <person name="Cepeda A.J."/>
            <person name="Yan W."/>
            <person name="Fan B."/>
            <person name="Jiang Y."/>
            <person name="Adhikari A."/>
            <person name="Zheng C.-J."/>
            <person name="Schuster L."/>
            <person name="Cowan T.M."/>
            <person name="Smanski M.J."/>
            <person name="Chevrette M.G."/>
            <person name="De Carvalho L.P.S."/>
            <person name="Shen B."/>
        </authorList>
    </citation>
    <scope>NUCLEOTIDE SEQUENCE [LARGE SCALE GENOMIC DNA]</scope>
    <source>
        <strain evidence="2 3">NPDC048274</strain>
    </source>
</reference>
<dbReference type="Proteomes" id="UP001551582">
    <property type="component" value="Unassembled WGS sequence"/>
</dbReference>
<sequence length="94" mass="9567">MTFVFKNAECRGGARPPARAAAHKTTSSALDALGAPCTLAALSALSARHLAHSGTPVLAIGGDIERHLAQALAPASPETTRCTRGTPPRPAECP</sequence>
<name>A0ABV3E253_9ACTN</name>
<evidence type="ECO:0000313" key="2">
    <source>
        <dbReference type="EMBL" id="MEU9351231.1"/>
    </source>
</evidence>
<feature type="compositionally biased region" description="Low complexity" evidence="1">
    <location>
        <begin position="77"/>
        <end position="86"/>
    </location>
</feature>